<reference evidence="2" key="1">
    <citation type="submission" date="2020-07" db="EMBL/GenBank/DDBJ databases">
        <title>Multicomponent nature underlies the extraordinary mechanical properties of spider dragline silk.</title>
        <authorList>
            <person name="Kono N."/>
            <person name="Nakamura H."/>
            <person name="Mori M."/>
            <person name="Yoshida Y."/>
            <person name="Ohtoshi R."/>
            <person name="Malay A.D."/>
            <person name="Moran D.A.P."/>
            <person name="Tomita M."/>
            <person name="Numata K."/>
            <person name="Arakawa K."/>
        </authorList>
    </citation>
    <scope>NUCLEOTIDE SEQUENCE</scope>
</reference>
<name>A0A8X6KKK3_TRICU</name>
<evidence type="ECO:0000313" key="3">
    <source>
        <dbReference type="Proteomes" id="UP000887116"/>
    </source>
</evidence>
<protein>
    <submittedName>
        <fullName evidence="2">Uncharacterized protein</fullName>
    </submittedName>
</protein>
<gene>
    <name evidence="2" type="primary">AVEN_171213_1</name>
    <name evidence="2" type="ORF">TNCT_311761</name>
</gene>
<organism evidence="2 3">
    <name type="scientific">Trichonephila clavata</name>
    <name type="common">Joro spider</name>
    <name type="synonym">Nephila clavata</name>
    <dbReference type="NCBI Taxonomy" id="2740835"/>
    <lineage>
        <taxon>Eukaryota</taxon>
        <taxon>Metazoa</taxon>
        <taxon>Ecdysozoa</taxon>
        <taxon>Arthropoda</taxon>
        <taxon>Chelicerata</taxon>
        <taxon>Arachnida</taxon>
        <taxon>Araneae</taxon>
        <taxon>Araneomorphae</taxon>
        <taxon>Entelegynae</taxon>
        <taxon>Araneoidea</taxon>
        <taxon>Nephilidae</taxon>
        <taxon>Trichonephila</taxon>
    </lineage>
</organism>
<dbReference type="EMBL" id="BMAO01001901">
    <property type="protein sequence ID" value="GFQ76819.1"/>
    <property type="molecule type" value="Genomic_DNA"/>
</dbReference>
<feature type="region of interest" description="Disordered" evidence="1">
    <location>
        <begin position="25"/>
        <end position="60"/>
    </location>
</feature>
<comment type="caution">
    <text evidence="2">The sequence shown here is derived from an EMBL/GenBank/DDBJ whole genome shotgun (WGS) entry which is preliminary data.</text>
</comment>
<keyword evidence="3" id="KW-1185">Reference proteome</keyword>
<dbReference type="AlphaFoldDB" id="A0A8X6KKK3"/>
<evidence type="ECO:0000313" key="2">
    <source>
        <dbReference type="EMBL" id="GFQ76819.1"/>
    </source>
</evidence>
<dbReference type="OrthoDB" id="10064012at2759"/>
<proteinExistence type="predicted"/>
<accession>A0A8X6KKK3</accession>
<dbReference type="Proteomes" id="UP000887116">
    <property type="component" value="Unassembled WGS sequence"/>
</dbReference>
<evidence type="ECO:0000256" key="1">
    <source>
        <dbReference type="SAM" id="MobiDB-lite"/>
    </source>
</evidence>
<sequence length="125" mass="13746">MMVCSSPDCSKLHAHPVGLLVVSESQNTPEVENADQISPADRFSPLSSSSDKNENSSDDVLELYPSLNEMQSLTDEENQAPISIEEVAKDLQVSEKDSELLELEMRARAIRSLLKARGQEVVDSD</sequence>